<dbReference type="InterPro" id="IPR003599">
    <property type="entry name" value="Ig_sub"/>
</dbReference>
<dbReference type="InterPro" id="IPR013098">
    <property type="entry name" value="Ig_I-set"/>
</dbReference>
<comment type="similarity">
    <text evidence="1">Belongs to the protein kinase superfamily. CAMK Ser/Thr protein kinase family.</text>
</comment>
<dbReference type="SMART" id="SM00408">
    <property type="entry name" value="IGc2"/>
    <property type="match status" value="4"/>
</dbReference>
<evidence type="ECO:0000256" key="1">
    <source>
        <dbReference type="ARBA" id="ARBA00006692"/>
    </source>
</evidence>
<dbReference type="FunFam" id="2.60.40.10:FF:000080">
    <property type="entry name" value="Myosin light chain kinase, smooth muscle"/>
    <property type="match status" value="2"/>
</dbReference>
<dbReference type="InterPro" id="IPR007110">
    <property type="entry name" value="Ig-like_dom"/>
</dbReference>
<keyword evidence="2" id="KW-0393">Immunoglobulin domain</keyword>
<feature type="compositionally biased region" description="Basic and acidic residues" evidence="3">
    <location>
        <begin position="132"/>
        <end position="146"/>
    </location>
</feature>
<dbReference type="AlphaFoldDB" id="A0A7R9CML4"/>
<dbReference type="InterPro" id="IPR036179">
    <property type="entry name" value="Ig-like_dom_sf"/>
</dbReference>
<feature type="domain" description="Ig-like" evidence="4">
    <location>
        <begin position="450"/>
        <end position="539"/>
    </location>
</feature>
<accession>A0A7R9CML4</accession>
<proteinExistence type="inferred from homology"/>
<evidence type="ECO:0000259" key="4">
    <source>
        <dbReference type="PROSITE" id="PS50835"/>
    </source>
</evidence>
<dbReference type="SMART" id="SM00409">
    <property type="entry name" value="IG"/>
    <property type="match status" value="4"/>
</dbReference>
<feature type="compositionally biased region" description="Basic and acidic residues" evidence="3">
    <location>
        <begin position="1"/>
        <end position="79"/>
    </location>
</feature>
<dbReference type="Gene3D" id="2.60.40.10">
    <property type="entry name" value="Immunoglobulins"/>
    <property type="match status" value="4"/>
</dbReference>
<dbReference type="SUPFAM" id="SSF48726">
    <property type="entry name" value="Immunoglobulin"/>
    <property type="match status" value="4"/>
</dbReference>
<dbReference type="PROSITE" id="PS50835">
    <property type="entry name" value="IG_LIKE"/>
    <property type="match status" value="4"/>
</dbReference>
<organism evidence="5">
    <name type="scientific">Timema cristinae</name>
    <name type="common">Walking stick</name>
    <dbReference type="NCBI Taxonomy" id="61476"/>
    <lineage>
        <taxon>Eukaryota</taxon>
        <taxon>Metazoa</taxon>
        <taxon>Ecdysozoa</taxon>
        <taxon>Arthropoda</taxon>
        <taxon>Hexapoda</taxon>
        <taxon>Insecta</taxon>
        <taxon>Pterygota</taxon>
        <taxon>Neoptera</taxon>
        <taxon>Polyneoptera</taxon>
        <taxon>Phasmatodea</taxon>
        <taxon>Timematodea</taxon>
        <taxon>Timematoidea</taxon>
        <taxon>Timematidae</taxon>
        <taxon>Timema</taxon>
    </lineage>
</organism>
<evidence type="ECO:0000313" key="5">
    <source>
        <dbReference type="EMBL" id="CAD7399301.1"/>
    </source>
</evidence>
<gene>
    <name evidence="5" type="ORF">TCEB3V08_LOCUS4949</name>
</gene>
<feature type="domain" description="Ig-like" evidence="4">
    <location>
        <begin position="344"/>
        <end position="438"/>
    </location>
</feature>
<dbReference type="PANTHER" id="PTHR47633">
    <property type="entry name" value="IMMUNOGLOBULIN"/>
    <property type="match status" value="1"/>
</dbReference>
<dbReference type="FunFam" id="2.60.40.10:FF:001166">
    <property type="entry name" value="Uncharacterized protein, isoform D"/>
    <property type="match status" value="1"/>
</dbReference>
<sequence>MKEAEEIERKKKEAEEIERKNKEAEENDIKRKEAEDIERKKKEAMEIECKKKESEEIKRKKKEAEDVDLKKKEAEEFESKKRKSQKSRLKKKEPKESECKSKEAEVIERKNKEAEDIEQNKKEAENYTNCKETQHKLMESEKDTHKSSKTIVPILDIGVGDKTESQENTSEPITNKDKEEQKLIYGSSVKNESILYLQQDADPNSDVVKITRDVKYPRDKSPTDLEKLRIVEQDDDSDNKKARNRITDRATRRARSYDQGDWKEEESLRRRRIYDDAMESSETLTASTTTTTTLTPFSARLRVRDYTAEDSSLASMEDLPLDHTRRSRTRERVEPIGRDARKKPTFCTRLTDRTAAQGSRLKLTASVLGTPEPSVEWLRDGLPLFLNSDDPAMRRFRSTCRDGLANLEVIDASPSDSGEYTCVARNIHGEVTSTAVLKVFAGFEPAPFPPTFTRAIKDTYRVGEDELVLECRVRSHPSPKVTWLKDGVPVRMGSRYQMTELRDGVCRLTISSPESGDSGRYTCKAENLLWSDQISESITFLGRDQYGSSRRSARSTVGQCLSRDSRRPQFSSVLTDHLVPSGGTIALQVEVKGAPKPEITWLRGSEPLLSRTSHRVRTFEESGVHTLMVAGVTESEAGLYTCHASNLFGHVDTSAAVEVVPHGSVRGGKPAMFMSRPDQDMAVALGEDITVSFRVAGDPKPQVIWMKGIRDITNSQRSLKETFDDYVRLTLKRALPSDVGTYCILAKNVYGCDRSFVTIRQRARSLTPSGDWNNLETSTILRDIRDQLERDRLKGT</sequence>
<dbReference type="InterPro" id="IPR013783">
    <property type="entry name" value="Ig-like_fold"/>
</dbReference>
<feature type="domain" description="Ig-like" evidence="4">
    <location>
        <begin position="568"/>
        <end position="658"/>
    </location>
</feature>
<feature type="domain" description="Ig-like" evidence="4">
    <location>
        <begin position="670"/>
        <end position="742"/>
    </location>
</feature>
<feature type="region of interest" description="Disordered" evidence="3">
    <location>
        <begin position="1"/>
        <end position="181"/>
    </location>
</feature>
<name>A0A7R9CML4_TIMCR</name>
<reference evidence="5" key="1">
    <citation type="submission" date="2020-11" db="EMBL/GenBank/DDBJ databases">
        <authorList>
            <person name="Tran Van P."/>
        </authorList>
    </citation>
    <scope>NUCLEOTIDE SEQUENCE</scope>
</reference>
<dbReference type="EMBL" id="OC317835">
    <property type="protein sequence ID" value="CAD7399301.1"/>
    <property type="molecule type" value="Genomic_DNA"/>
</dbReference>
<feature type="compositionally biased region" description="Basic residues" evidence="3">
    <location>
        <begin position="80"/>
        <end position="92"/>
    </location>
</feature>
<protein>
    <recommendedName>
        <fullName evidence="4">Ig-like domain-containing protein</fullName>
    </recommendedName>
</protein>
<dbReference type="InterPro" id="IPR003598">
    <property type="entry name" value="Ig_sub2"/>
</dbReference>
<dbReference type="CDD" id="cd00096">
    <property type="entry name" value="Ig"/>
    <property type="match status" value="1"/>
</dbReference>
<dbReference type="FunFam" id="2.60.40.10:FF:001223">
    <property type="entry name" value="Sidekick cell adhesion molecule 1"/>
    <property type="match status" value="1"/>
</dbReference>
<feature type="region of interest" description="Disordered" evidence="3">
    <location>
        <begin position="230"/>
        <end position="266"/>
    </location>
</feature>
<evidence type="ECO:0000256" key="2">
    <source>
        <dbReference type="ARBA" id="ARBA00023319"/>
    </source>
</evidence>
<dbReference type="Pfam" id="PF07679">
    <property type="entry name" value="I-set"/>
    <property type="match status" value="4"/>
</dbReference>
<evidence type="ECO:0000256" key="3">
    <source>
        <dbReference type="SAM" id="MobiDB-lite"/>
    </source>
</evidence>
<dbReference type="PANTHER" id="PTHR47633:SF4">
    <property type="entry name" value="MYOPALLADIN ISOFORM X1"/>
    <property type="match status" value="1"/>
</dbReference>
<feature type="compositionally biased region" description="Basic and acidic residues" evidence="3">
    <location>
        <begin position="93"/>
        <end position="125"/>
    </location>
</feature>